<dbReference type="Pfam" id="PF00400">
    <property type="entry name" value="WD40"/>
    <property type="match status" value="2"/>
</dbReference>
<organism evidence="2 3">
    <name type="scientific">Patella caerulea</name>
    <name type="common">Rayed Mediterranean limpet</name>
    <dbReference type="NCBI Taxonomy" id="87958"/>
    <lineage>
        <taxon>Eukaryota</taxon>
        <taxon>Metazoa</taxon>
        <taxon>Spiralia</taxon>
        <taxon>Lophotrochozoa</taxon>
        <taxon>Mollusca</taxon>
        <taxon>Gastropoda</taxon>
        <taxon>Patellogastropoda</taxon>
        <taxon>Patelloidea</taxon>
        <taxon>Patellidae</taxon>
        <taxon>Patella</taxon>
    </lineage>
</organism>
<dbReference type="Proteomes" id="UP001347796">
    <property type="component" value="Unassembled WGS sequence"/>
</dbReference>
<evidence type="ECO:0000259" key="1">
    <source>
        <dbReference type="PROSITE" id="PS50181"/>
    </source>
</evidence>
<dbReference type="InterPro" id="IPR052301">
    <property type="entry name" value="SCF_F-box/WD-repeat"/>
</dbReference>
<gene>
    <name evidence="2" type="ORF">SNE40_012738</name>
</gene>
<dbReference type="InterPro" id="IPR036047">
    <property type="entry name" value="F-box-like_dom_sf"/>
</dbReference>
<dbReference type="FunFam" id="2.130.10.10:FF:002194">
    <property type="entry name" value="Uncharacterized protein"/>
    <property type="match status" value="1"/>
</dbReference>
<dbReference type="SMART" id="SM00320">
    <property type="entry name" value="WD40"/>
    <property type="match status" value="5"/>
</dbReference>
<sequence length="399" mass="45814">MPSFIITNLPDDILYHILSFLDVKSLCRICQVCRFFKYLSVKDCVWLQYLNSRPVQIENALSYSEFKYGGYIHRRTSSSIDRKTQYKASLNWSNGVFRETSQVSHGTRLMPWIQKVESNIWMSTKNVIRCFCIQKNGNLRERKNRQLYGLNDDVSRFIIKDDVTVAACRDGSVCGWKNESCDMMFKYDELHDSEVHCVDFYDQTMVSGSRDKTVKVVSMKPEREVTDLLKKTIYMGDRVWSLKLSPCGSLLATGTAGNKGLPALTTWDLKTGEMLSTLDPDHQAGAGILDIKFESPHTLLTCGYDTNLSMWDLRTDTCVARWTEPFDSTVYCFQTDGNYSIVTGTARYGMTRLWDKRKTISIQQYYSGRNRSSPVYSLVFDPGRLYVALDIGIHKLDFT</sequence>
<dbReference type="PANTHER" id="PTHR14381:SF1">
    <property type="entry name" value="F-BOX_WD REPEAT-CONTAINING PROTEIN 4"/>
    <property type="match status" value="1"/>
</dbReference>
<accession>A0AAN8JGL3</accession>
<reference evidence="2 3" key="1">
    <citation type="submission" date="2024-01" db="EMBL/GenBank/DDBJ databases">
        <title>The genome of the rayed Mediterranean limpet Patella caerulea (Linnaeus, 1758).</title>
        <authorList>
            <person name="Anh-Thu Weber A."/>
            <person name="Halstead-Nussloch G."/>
        </authorList>
    </citation>
    <scope>NUCLEOTIDE SEQUENCE [LARGE SCALE GENOMIC DNA]</scope>
    <source>
        <strain evidence="2">AATW-2023a</strain>
        <tissue evidence="2">Whole specimen</tissue>
    </source>
</reference>
<keyword evidence="3" id="KW-1185">Reference proteome</keyword>
<comment type="caution">
    <text evidence="2">The sequence shown here is derived from an EMBL/GenBank/DDBJ whole genome shotgun (WGS) entry which is preliminary data.</text>
</comment>
<dbReference type="InterPro" id="IPR036322">
    <property type="entry name" value="WD40_repeat_dom_sf"/>
</dbReference>
<dbReference type="InterPro" id="IPR001680">
    <property type="entry name" value="WD40_rpt"/>
</dbReference>
<dbReference type="GO" id="GO:0019005">
    <property type="term" value="C:SCF ubiquitin ligase complex"/>
    <property type="evidence" value="ECO:0007669"/>
    <property type="project" value="TreeGrafter"/>
</dbReference>
<evidence type="ECO:0000313" key="3">
    <source>
        <dbReference type="Proteomes" id="UP001347796"/>
    </source>
</evidence>
<dbReference type="SMART" id="SM00256">
    <property type="entry name" value="FBOX"/>
    <property type="match status" value="1"/>
</dbReference>
<dbReference type="EMBL" id="JAZGQO010000009">
    <property type="protein sequence ID" value="KAK6177856.1"/>
    <property type="molecule type" value="Genomic_DNA"/>
</dbReference>
<dbReference type="GO" id="GO:0031146">
    <property type="term" value="P:SCF-dependent proteasomal ubiquitin-dependent protein catabolic process"/>
    <property type="evidence" value="ECO:0007669"/>
    <property type="project" value="TreeGrafter"/>
</dbReference>
<dbReference type="Gene3D" id="1.20.1280.50">
    <property type="match status" value="1"/>
</dbReference>
<dbReference type="PANTHER" id="PTHR14381">
    <property type="entry name" value="DACTYLIN"/>
    <property type="match status" value="1"/>
</dbReference>
<protein>
    <recommendedName>
        <fullName evidence="1">F-box domain-containing protein</fullName>
    </recommendedName>
</protein>
<dbReference type="InterPro" id="IPR015943">
    <property type="entry name" value="WD40/YVTN_repeat-like_dom_sf"/>
</dbReference>
<dbReference type="SUPFAM" id="SSF50978">
    <property type="entry name" value="WD40 repeat-like"/>
    <property type="match status" value="1"/>
</dbReference>
<dbReference type="Gene3D" id="2.130.10.10">
    <property type="entry name" value="YVTN repeat-like/Quinoprotein amine dehydrogenase"/>
    <property type="match status" value="1"/>
</dbReference>
<dbReference type="Pfam" id="PF12937">
    <property type="entry name" value="F-box-like"/>
    <property type="match status" value="1"/>
</dbReference>
<dbReference type="AlphaFoldDB" id="A0AAN8JGL3"/>
<name>A0AAN8JGL3_PATCE</name>
<feature type="domain" description="F-box" evidence="1">
    <location>
        <begin position="3"/>
        <end position="49"/>
    </location>
</feature>
<dbReference type="SUPFAM" id="SSF81383">
    <property type="entry name" value="F-box domain"/>
    <property type="match status" value="1"/>
</dbReference>
<dbReference type="InterPro" id="IPR001810">
    <property type="entry name" value="F-box_dom"/>
</dbReference>
<proteinExistence type="predicted"/>
<dbReference type="PROSITE" id="PS50181">
    <property type="entry name" value="FBOX"/>
    <property type="match status" value="1"/>
</dbReference>
<evidence type="ECO:0000313" key="2">
    <source>
        <dbReference type="EMBL" id="KAK6177856.1"/>
    </source>
</evidence>